<dbReference type="SUPFAM" id="SSF46626">
    <property type="entry name" value="Cytochrome c"/>
    <property type="match status" value="1"/>
</dbReference>
<evidence type="ECO:0000256" key="5">
    <source>
        <dbReference type="ARBA" id="ARBA00023004"/>
    </source>
</evidence>
<evidence type="ECO:0000256" key="2">
    <source>
        <dbReference type="ARBA" id="ARBA00022617"/>
    </source>
</evidence>
<dbReference type="EMBL" id="QUBQ01000002">
    <property type="protein sequence ID" value="REK75216.1"/>
    <property type="molecule type" value="Genomic_DNA"/>
</dbReference>
<dbReference type="InterPro" id="IPR051811">
    <property type="entry name" value="Cytochrome_c550/c551-like"/>
</dbReference>
<keyword evidence="2 6" id="KW-0349">Heme</keyword>
<comment type="caution">
    <text evidence="8">The sequence shown here is derived from an EMBL/GenBank/DDBJ whole genome shotgun (WGS) entry which is preliminary data.</text>
</comment>
<dbReference type="PANTHER" id="PTHR37823">
    <property type="entry name" value="CYTOCHROME C-553-LIKE"/>
    <property type="match status" value="1"/>
</dbReference>
<dbReference type="PROSITE" id="PS51257">
    <property type="entry name" value="PROKAR_LIPOPROTEIN"/>
    <property type="match status" value="1"/>
</dbReference>
<keyword evidence="4" id="KW-0249">Electron transport</keyword>
<feature type="domain" description="Cytochrome c" evidence="7">
    <location>
        <begin position="49"/>
        <end position="126"/>
    </location>
</feature>
<reference evidence="8 9" key="1">
    <citation type="submission" date="2018-08" db="EMBL/GenBank/DDBJ databases">
        <title>Paenibacillus sp. M4BSY-1, whole genome shotgun sequence.</title>
        <authorList>
            <person name="Tuo L."/>
        </authorList>
    </citation>
    <scope>NUCLEOTIDE SEQUENCE [LARGE SCALE GENOMIC DNA]</scope>
    <source>
        <strain evidence="8 9">M4BSY-1</strain>
    </source>
</reference>
<evidence type="ECO:0000256" key="3">
    <source>
        <dbReference type="ARBA" id="ARBA00022723"/>
    </source>
</evidence>
<name>A0A371PHW1_9BACL</name>
<dbReference type="PANTHER" id="PTHR37823:SF4">
    <property type="entry name" value="MENAQUINOL-CYTOCHROME C REDUCTASE CYTOCHROME B_C SUBUNIT"/>
    <property type="match status" value="1"/>
</dbReference>
<evidence type="ECO:0000313" key="8">
    <source>
        <dbReference type="EMBL" id="REK75216.1"/>
    </source>
</evidence>
<proteinExistence type="predicted"/>
<dbReference type="Pfam" id="PF13442">
    <property type="entry name" value="Cytochrome_CBB3"/>
    <property type="match status" value="1"/>
</dbReference>
<dbReference type="GO" id="GO:0020037">
    <property type="term" value="F:heme binding"/>
    <property type="evidence" value="ECO:0007669"/>
    <property type="project" value="InterPro"/>
</dbReference>
<dbReference type="OrthoDB" id="7933886at2"/>
<dbReference type="InterPro" id="IPR036909">
    <property type="entry name" value="Cyt_c-like_dom_sf"/>
</dbReference>
<dbReference type="InterPro" id="IPR009056">
    <property type="entry name" value="Cyt_c-like_dom"/>
</dbReference>
<protein>
    <submittedName>
        <fullName evidence="8">Cytochrome c</fullName>
    </submittedName>
</protein>
<dbReference type="AlphaFoldDB" id="A0A371PHW1"/>
<dbReference type="GO" id="GO:0046872">
    <property type="term" value="F:metal ion binding"/>
    <property type="evidence" value="ECO:0007669"/>
    <property type="project" value="UniProtKB-KW"/>
</dbReference>
<accession>A0A371PHW1</accession>
<sequence>MEEKGGIPLIASIHSIRLVKGFAILALMAALVACGGKAGGKKESVHLKDAPSKVAAVYQSRCLNCHGNDLQGRVGANTNLQQVGSRMSFEEIAAQIEQGKGLMPGFADSLSQNEIDGLSEWLATKQ</sequence>
<keyword evidence="9" id="KW-1185">Reference proteome</keyword>
<dbReference type="PROSITE" id="PS51007">
    <property type="entry name" value="CYTC"/>
    <property type="match status" value="1"/>
</dbReference>
<dbReference type="Proteomes" id="UP000261905">
    <property type="component" value="Unassembled WGS sequence"/>
</dbReference>
<evidence type="ECO:0000256" key="1">
    <source>
        <dbReference type="ARBA" id="ARBA00022448"/>
    </source>
</evidence>
<evidence type="ECO:0000256" key="4">
    <source>
        <dbReference type="ARBA" id="ARBA00022982"/>
    </source>
</evidence>
<dbReference type="Gene3D" id="1.10.760.10">
    <property type="entry name" value="Cytochrome c-like domain"/>
    <property type="match status" value="1"/>
</dbReference>
<keyword evidence="3 6" id="KW-0479">Metal-binding</keyword>
<evidence type="ECO:0000259" key="7">
    <source>
        <dbReference type="PROSITE" id="PS51007"/>
    </source>
</evidence>
<evidence type="ECO:0000256" key="6">
    <source>
        <dbReference type="PROSITE-ProRule" id="PRU00433"/>
    </source>
</evidence>
<evidence type="ECO:0000313" key="9">
    <source>
        <dbReference type="Proteomes" id="UP000261905"/>
    </source>
</evidence>
<keyword evidence="5 6" id="KW-0408">Iron</keyword>
<keyword evidence="1" id="KW-0813">Transport</keyword>
<dbReference type="GO" id="GO:0009055">
    <property type="term" value="F:electron transfer activity"/>
    <property type="evidence" value="ECO:0007669"/>
    <property type="project" value="InterPro"/>
</dbReference>
<gene>
    <name evidence="8" type="ORF">DX130_13415</name>
</gene>
<organism evidence="8 9">
    <name type="scientific">Paenibacillus paeoniae</name>
    <dbReference type="NCBI Taxonomy" id="2292705"/>
    <lineage>
        <taxon>Bacteria</taxon>
        <taxon>Bacillati</taxon>
        <taxon>Bacillota</taxon>
        <taxon>Bacilli</taxon>
        <taxon>Bacillales</taxon>
        <taxon>Paenibacillaceae</taxon>
        <taxon>Paenibacillus</taxon>
    </lineage>
</organism>